<comment type="function">
    <text evidence="5">May play the central regulatory role in sporulation. It may be an element of the effector pathway responsible for the activation of sporulation genes in response to nutritional stress. Spo0A may act in concert with spo0H (a sigma factor) to control the expression of some genes that are critical to the sporulation process.</text>
</comment>
<dbReference type="GO" id="GO:0043565">
    <property type="term" value="F:sequence-specific DNA binding"/>
    <property type="evidence" value="ECO:0007669"/>
    <property type="project" value="InterPro"/>
</dbReference>
<dbReference type="InterPro" id="IPR018060">
    <property type="entry name" value="HTH_AraC"/>
</dbReference>
<dbReference type="RefSeq" id="WP_156834619.1">
    <property type="nucleotide sequence ID" value="NZ_CACRUH010000099.1"/>
</dbReference>
<dbReference type="SMART" id="SM00342">
    <property type="entry name" value="HTH_ARAC"/>
    <property type="match status" value="1"/>
</dbReference>
<evidence type="ECO:0000256" key="5">
    <source>
        <dbReference type="ARBA" id="ARBA00024867"/>
    </source>
</evidence>
<feature type="modified residue" description="4-aspartylphosphate" evidence="6">
    <location>
        <position position="55"/>
    </location>
</feature>
<dbReference type="SUPFAM" id="SSF46689">
    <property type="entry name" value="Homeodomain-like"/>
    <property type="match status" value="2"/>
</dbReference>
<keyword evidence="2" id="KW-0805">Transcription regulation</keyword>
<dbReference type="InterPro" id="IPR011006">
    <property type="entry name" value="CheY-like_superfamily"/>
</dbReference>
<dbReference type="PANTHER" id="PTHR43280:SF28">
    <property type="entry name" value="HTH-TYPE TRANSCRIPTIONAL ACTIVATOR RHAS"/>
    <property type="match status" value="1"/>
</dbReference>
<evidence type="ECO:0000256" key="4">
    <source>
        <dbReference type="ARBA" id="ARBA00023163"/>
    </source>
</evidence>
<accession>A0A6N3I2Y1</accession>
<organism evidence="9">
    <name type="scientific">Hungatella hathewayi</name>
    <dbReference type="NCBI Taxonomy" id="154046"/>
    <lineage>
        <taxon>Bacteria</taxon>
        <taxon>Bacillati</taxon>
        <taxon>Bacillota</taxon>
        <taxon>Clostridia</taxon>
        <taxon>Lachnospirales</taxon>
        <taxon>Lachnospiraceae</taxon>
        <taxon>Hungatella</taxon>
    </lineage>
</organism>
<evidence type="ECO:0000256" key="2">
    <source>
        <dbReference type="ARBA" id="ARBA00023015"/>
    </source>
</evidence>
<dbReference type="InterPro" id="IPR018062">
    <property type="entry name" value="HTH_AraC-typ_CS"/>
</dbReference>
<keyword evidence="3" id="KW-0238">DNA-binding</keyword>
<evidence type="ECO:0000256" key="3">
    <source>
        <dbReference type="ARBA" id="ARBA00023125"/>
    </source>
</evidence>
<dbReference type="GO" id="GO:0003700">
    <property type="term" value="F:DNA-binding transcription factor activity"/>
    <property type="evidence" value="ECO:0007669"/>
    <property type="project" value="InterPro"/>
</dbReference>
<dbReference type="PANTHER" id="PTHR43280">
    <property type="entry name" value="ARAC-FAMILY TRANSCRIPTIONAL REGULATOR"/>
    <property type="match status" value="1"/>
</dbReference>
<dbReference type="EMBL" id="CACRUH010000099">
    <property type="protein sequence ID" value="VYU83616.1"/>
    <property type="molecule type" value="Genomic_DNA"/>
</dbReference>
<name>A0A6N3I2Y1_9FIRM</name>
<gene>
    <name evidence="9" type="ORF">CHLFYP18_04390</name>
</gene>
<dbReference type="PROSITE" id="PS50110">
    <property type="entry name" value="RESPONSE_REGULATORY"/>
    <property type="match status" value="1"/>
</dbReference>
<sequence length="525" mass="60383">MMKLLIVDDQPSVSEGLKKGIAWEELQIDEVFAAYNALEAREILNSRPIDIMLCDIEMPVENGLQLLAWVKEKKMKTLCILLTSHAEFDYAREGIRLGAFDYVVQPALYPTIAATVKKAVEAVKQKQMNENAIYKGKAFTRQQKNITSNALRNYLYGDSNYLDIENLSGLGVLPDFTGQGHAVLIQIVKWVGKKEDWDNYLLEQSLHNILNEIFLPNDQKVALSCIEENVFLLVIQSTSDEEITQDSLSRQFMFLSSVCRQFFRCQIACYLSELKPLSDLSEVWRQLKERKENNVSLKQGVFPESGKEEKKEYVFRLVSVKQWETLYEEGYPQAVEEQAFQLLDDLADRGMLDKKTLLYFYQDYMQLMYTVFGKQGVNVCELFQTAEELELYRNGMKSVDAMKRLLSFVTSCCHPEQEVDDAQALVQTVMAYVAENLEQELRRGTIAELVHLNPDYLTRTFKKETGMTLKEYIIEQKIKAAQSLLRTTSLPVSFVAAKVGYSNFSHFSKAYKKVMGHTPQEERDR</sequence>
<keyword evidence="4" id="KW-0804">Transcription</keyword>
<protein>
    <recommendedName>
        <fullName evidence="1">Stage 0 sporulation protein A homolog</fullName>
    </recommendedName>
</protein>
<dbReference type="PROSITE" id="PS01124">
    <property type="entry name" value="HTH_ARAC_FAMILY_2"/>
    <property type="match status" value="1"/>
</dbReference>
<dbReference type="PROSITE" id="PS00041">
    <property type="entry name" value="HTH_ARAC_FAMILY_1"/>
    <property type="match status" value="1"/>
</dbReference>
<evidence type="ECO:0000259" key="7">
    <source>
        <dbReference type="PROSITE" id="PS01124"/>
    </source>
</evidence>
<proteinExistence type="predicted"/>
<feature type="domain" description="Response regulatory" evidence="8">
    <location>
        <begin position="3"/>
        <end position="120"/>
    </location>
</feature>
<evidence type="ECO:0000259" key="8">
    <source>
        <dbReference type="PROSITE" id="PS50110"/>
    </source>
</evidence>
<dbReference type="Pfam" id="PF00072">
    <property type="entry name" value="Response_reg"/>
    <property type="match status" value="1"/>
</dbReference>
<dbReference type="Gene3D" id="1.10.10.60">
    <property type="entry name" value="Homeodomain-like"/>
    <property type="match status" value="2"/>
</dbReference>
<evidence type="ECO:0000256" key="6">
    <source>
        <dbReference type="PROSITE-ProRule" id="PRU00169"/>
    </source>
</evidence>
<dbReference type="InterPro" id="IPR009057">
    <property type="entry name" value="Homeodomain-like_sf"/>
</dbReference>
<feature type="domain" description="HTH araC/xylS-type" evidence="7">
    <location>
        <begin position="427"/>
        <end position="525"/>
    </location>
</feature>
<dbReference type="CDD" id="cd17536">
    <property type="entry name" value="REC_YesN-like"/>
    <property type="match status" value="1"/>
</dbReference>
<keyword evidence="6" id="KW-0597">Phosphoprotein</keyword>
<dbReference type="Pfam" id="PF12833">
    <property type="entry name" value="HTH_18"/>
    <property type="match status" value="1"/>
</dbReference>
<dbReference type="SMART" id="SM00448">
    <property type="entry name" value="REC"/>
    <property type="match status" value="1"/>
</dbReference>
<evidence type="ECO:0000256" key="1">
    <source>
        <dbReference type="ARBA" id="ARBA00018672"/>
    </source>
</evidence>
<dbReference type="Gene3D" id="3.40.50.2300">
    <property type="match status" value="1"/>
</dbReference>
<reference evidence="9" key="1">
    <citation type="submission" date="2019-11" db="EMBL/GenBank/DDBJ databases">
        <authorList>
            <person name="Feng L."/>
        </authorList>
    </citation>
    <scope>NUCLEOTIDE SEQUENCE</scope>
    <source>
        <strain evidence="9">ChathewayiLFYP18</strain>
    </source>
</reference>
<dbReference type="AlphaFoldDB" id="A0A6N3I2Y1"/>
<dbReference type="GO" id="GO:0000160">
    <property type="term" value="P:phosphorelay signal transduction system"/>
    <property type="evidence" value="ECO:0007669"/>
    <property type="project" value="InterPro"/>
</dbReference>
<dbReference type="InterPro" id="IPR001789">
    <property type="entry name" value="Sig_transdc_resp-reg_receiver"/>
</dbReference>
<dbReference type="SUPFAM" id="SSF52172">
    <property type="entry name" value="CheY-like"/>
    <property type="match status" value="1"/>
</dbReference>
<evidence type="ECO:0000313" key="9">
    <source>
        <dbReference type="EMBL" id="VYU83616.1"/>
    </source>
</evidence>